<evidence type="ECO:0000313" key="3">
    <source>
        <dbReference type="Proteomes" id="UP000606115"/>
    </source>
</evidence>
<comment type="caution">
    <text evidence="2">The sequence shown here is derived from an EMBL/GenBank/DDBJ whole genome shotgun (WGS) entry which is preliminary data.</text>
</comment>
<feature type="signal peptide" evidence="1">
    <location>
        <begin position="1"/>
        <end position="31"/>
    </location>
</feature>
<organism evidence="2 3">
    <name type="scientific">Glutamicibacter ardleyensis</name>
    <dbReference type="NCBI Taxonomy" id="225894"/>
    <lineage>
        <taxon>Bacteria</taxon>
        <taxon>Bacillati</taxon>
        <taxon>Actinomycetota</taxon>
        <taxon>Actinomycetes</taxon>
        <taxon>Micrococcales</taxon>
        <taxon>Micrococcaceae</taxon>
        <taxon>Glutamicibacter</taxon>
    </lineage>
</organism>
<gene>
    <name evidence="2" type="ORF">GCM10007173_01250</name>
</gene>
<feature type="chain" id="PRO_5046927823" description="Lipoprotein" evidence="1">
    <location>
        <begin position="32"/>
        <end position="121"/>
    </location>
</feature>
<reference evidence="3" key="1">
    <citation type="journal article" date="2019" name="Int. J. Syst. Evol. Microbiol.">
        <title>The Global Catalogue of Microorganisms (GCM) 10K type strain sequencing project: providing services to taxonomists for standard genome sequencing and annotation.</title>
        <authorList>
            <consortium name="The Broad Institute Genomics Platform"/>
            <consortium name="The Broad Institute Genome Sequencing Center for Infectious Disease"/>
            <person name="Wu L."/>
            <person name="Ma J."/>
        </authorList>
    </citation>
    <scope>NUCLEOTIDE SEQUENCE [LARGE SCALE GENOMIC DNA]</scope>
    <source>
        <strain evidence="3">CGMCC 1.3685</strain>
    </source>
</reference>
<sequence>MVTMGSVTIRKTAAILAVSSLAVLTAGCSVLEDTASSAATQLTDAAAKEMVRQACAPIQDGTIDAGELRVLGSIITSVEGGGLPQSMIDILNELANAGDHAPRALQDRLVNACEDSNAAGN</sequence>
<keyword evidence="1" id="KW-0732">Signal</keyword>
<proteinExistence type="predicted"/>
<evidence type="ECO:0000313" key="2">
    <source>
        <dbReference type="EMBL" id="GGJ46452.1"/>
    </source>
</evidence>
<dbReference type="EMBL" id="BMKX01000001">
    <property type="protein sequence ID" value="GGJ46452.1"/>
    <property type="molecule type" value="Genomic_DNA"/>
</dbReference>
<keyword evidence="3" id="KW-1185">Reference proteome</keyword>
<dbReference type="Proteomes" id="UP000606115">
    <property type="component" value="Unassembled WGS sequence"/>
</dbReference>
<name>A0ABQ2D506_9MICC</name>
<evidence type="ECO:0008006" key="4">
    <source>
        <dbReference type="Google" id="ProtNLM"/>
    </source>
</evidence>
<protein>
    <recommendedName>
        <fullName evidence="4">Lipoprotein</fullName>
    </recommendedName>
</protein>
<evidence type="ECO:0000256" key="1">
    <source>
        <dbReference type="SAM" id="SignalP"/>
    </source>
</evidence>
<accession>A0ABQ2D506</accession>